<proteinExistence type="predicted"/>
<evidence type="ECO:0000313" key="2">
    <source>
        <dbReference type="EMBL" id="SFF52501.1"/>
    </source>
</evidence>
<dbReference type="Pfam" id="PF01755">
    <property type="entry name" value="Glyco_transf_25"/>
    <property type="match status" value="1"/>
</dbReference>
<dbReference type="Proteomes" id="UP000199513">
    <property type="component" value="Unassembled WGS sequence"/>
</dbReference>
<dbReference type="RefSeq" id="WP_091549131.1">
    <property type="nucleotide sequence ID" value="NZ_FONY01000048.1"/>
</dbReference>
<dbReference type="CDD" id="cd06532">
    <property type="entry name" value="Glyco_transf_25"/>
    <property type="match status" value="1"/>
</dbReference>
<dbReference type="STRING" id="1003.SAMN04488541_10489"/>
<name>A0A1I2JII9_9BACT</name>
<keyword evidence="3" id="KW-1185">Reference proteome</keyword>
<organism evidence="2 3">
    <name type="scientific">Thermoflexibacter ruber</name>
    <dbReference type="NCBI Taxonomy" id="1003"/>
    <lineage>
        <taxon>Bacteria</taxon>
        <taxon>Pseudomonadati</taxon>
        <taxon>Bacteroidota</taxon>
        <taxon>Cytophagia</taxon>
        <taxon>Cytophagales</taxon>
        <taxon>Thermoflexibacteraceae</taxon>
        <taxon>Thermoflexibacter</taxon>
    </lineage>
</organism>
<gene>
    <name evidence="2" type="ORF">SAMN04488541_10489</name>
</gene>
<sequence length="265" mass="30645">MKIYVINLAEATQRMRLMSSQLEALGLPYIRFEAIKGSTLTTEQISQWCNMNAIESNPTWLTRGAIGCALSHWRVYQQIVQDKSEVSLILEDDMLLPADFENILKAITQQIKDNEVILLYFQSFTEVKFSLQQKTTLYKNYELVYPMDISRLGAAGAYVITQQVAQRLAERIFPISAAADTWHFFHQRKGFDTLRCVLPFAVTSSLSESTIDYIKKDNLFGKIKHFAVKHNLFFISNLLKWNRKNIWKKLTKYSFSEETSPFAQS</sequence>
<dbReference type="GO" id="GO:0016740">
    <property type="term" value="F:transferase activity"/>
    <property type="evidence" value="ECO:0007669"/>
    <property type="project" value="UniProtKB-KW"/>
</dbReference>
<evidence type="ECO:0000313" key="3">
    <source>
        <dbReference type="Proteomes" id="UP000199513"/>
    </source>
</evidence>
<feature type="domain" description="Glycosyl transferase family 25" evidence="1">
    <location>
        <begin position="2"/>
        <end position="181"/>
    </location>
</feature>
<dbReference type="EMBL" id="FONY01000048">
    <property type="protein sequence ID" value="SFF52501.1"/>
    <property type="molecule type" value="Genomic_DNA"/>
</dbReference>
<dbReference type="InterPro" id="IPR002654">
    <property type="entry name" value="Glyco_trans_25"/>
</dbReference>
<dbReference type="OrthoDB" id="881563at2"/>
<reference evidence="2 3" key="1">
    <citation type="submission" date="2016-10" db="EMBL/GenBank/DDBJ databases">
        <authorList>
            <person name="de Groot N.N."/>
        </authorList>
    </citation>
    <scope>NUCLEOTIDE SEQUENCE [LARGE SCALE GENOMIC DNA]</scope>
    <source>
        <strain>GEY</strain>
        <strain evidence="3">DSM 9560</strain>
    </source>
</reference>
<protein>
    <submittedName>
        <fullName evidence="2">Glycosyl transferase, family 25</fullName>
    </submittedName>
</protein>
<evidence type="ECO:0000259" key="1">
    <source>
        <dbReference type="Pfam" id="PF01755"/>
    </source>
</evidence>
<dbReference type="AlphaFoldDB" id="A0A1I2JII9"/>
<keyword evidence="2" id="KW-0808">Transferase</keyword>
<accession>A0A1I2JII9</accession>